<dbReference type="PROSITE" id="PS50880">
    <property type="entry name" value="TOPRIM"/>
    <property type="match status" value="1"/>
</dbReference>
<feature type="zinc finger region" description="C4-type" evidence="7">
    <location>
        <begin position="57"/>
        <end position="72"/>
    </location>
</feature>
<organism evidence="9 10">
    <name type="scientific">Candidatus Avisuccinivibrio stercorigallinarum</name>
    <dbReference type="NCBI Taxonomy" id="2840704"/>
    <lineage>
        <taxon>Bacteria</taxon>
        <taxon>Pseudomonadati</taxon>
        <taxon>Pseudomonadota</taxon>
        <taxon>Gammaproteobacteria</taxon>
        <taxon>Aeromonadales</taxon>
        <taxon>Succinivibrionaceae</taxon>
        <taxon>Succinivibrionaceae incertae sedis</taxon>
        <taxon>Candidatus Avisuccinivibrio</taxon>
    </lineage>
</organism>
<dbReference type="GO" id="GO:0006281">
    <property type="term" value="P:DNA repair"/>
    <property type="evidence" value="ECO:0007669"/>
    <property type="project" value="UniProtKB-UniRule"/>
</dbReference>
<keyword evidence="1 7" id="KW-0479">Metal-binding</keyword>
<evidence type="ECO:0000259" key="8">
    <source>
        <dbReference type="PROSITE" id="PS50880"/>
    </source>
</evidence>
<evidence type="ECO:0000313" key="10">
    <source>
        <dbReference type="Proteomes" id="UP000823631"/>
    </source>
</evidence>
<keyword evidence="2 7" id="KW-0227">DNA damage</keyword>
<dbReference type="EMBL" id="JADINH010000112">
    <property type="protein sequence ID" value="MBO8415780.1"/>
    <property type="molecule type" value="Genomic_DNA"/>
</dbReference>
<protein>
    <recommendedName>
        <fullName evidence="7">Recombination protein RecR</fullName>
    </recommendedName>
</protein>
<name>A0A9D9GU28_9GAMM</name>
<evidence type="ECO:0000256" key="5">
    <source>
        <dbReference type="ARBA" id="ARBA00023172"/>
    </source>
</evidence>
<dbReference type="InterPro" id="IPR023627">
    <property type="entry name" value="Rcmb_RecR"/>
</dbReference>
<accession>A0A9D9GU28</accession>
<dbReference type="InterPro" id="IPR034137">
    <property type="entry name" value="TOPRIM_RecR"/>
</dbReference>
<dbReference type="PANTHER" id="PTHR30446:SF0">
    <property type="entry name" value="RECOMBINATION PROTEIN RECR"/>
    <property type="match status" value="1"/>
</dbReference>
<dbReference type="SMART" id="SM00493">
    <property type="entry name" value="TOPRIM"/>
    <property type="match status" value="1"/>
</dbReference>
<dbReference type="PANTHER" id="PTHR30446">
    <property type="entry name" value="RECOMBINATION PROTEIN RECR"/>
    <property type="match status" value="1"/>
</dbReference>
<dbReference type="HAMAP" id="MF_00017">
    <property type="entry name" value="RecR"/>
    <property type="match status" value="1"/>
</dbReference>
<dbReference type="Pfam" id="PF21176">
    <property type="entry name" value="RecR_HhH"/>
    <property type="match status" value="1"/>
</dbReference>
<evidence type="ECO:0000256" key="7">
    <source>
        <dbReference type="HAMAP-Rule" id="MF_00017"/>
    </source>
</evidence>
<evidence type="ECO:0000256" key="6">
    <source>
        <dbReference type="ARBA" id="ARBA00023204"/>
    </source>
</evidence>
<sequence length="200" mass="21348">MSSSQLLDKLIAALQVMPGIGPRSAARIAYTLLDRKRREGLILADVMAQALNKITLCPLCRNYSDGGVCSICSSVRRRDSGLLCVVESPSDVQAVESSGTFFGTYFVLHGHLSPIDGIGAQELGLDLLQQRFASGEVKELILATNPTVEGDATASYIAAMARNFDIVLTKIAAGVPVGGDLNTVDEYTLAASITQRRPFE</sequence>
<reference evidence="9" key="2">
    <citation type="journal article" date="2021" name="PeerJ">
        <title>Extensive microbial diversity within the chicken gut microbiome revealed by metagenomics and culture.</title>
        <authorList>
            <person name="Gilroy R."/>
            <person name="Ravi A."/>
            <person name="Getino M."/>
            <person name="Pursley I."/>
            <person name="Horton D.L."/>
            <person name="Alikhan N.F."/>
            <person name="Baker D."/>
            <person name="Gharbi K."/>
            <person name="Hall N."/>
            <person name="Watson M."/>
            <person name="Adriaenssens E.M."/>
            <person name="Foster-Nyarko E."/>
            <person name="Jarju S."/>
            <person name="Secka A."/>
            <person name="Antonio M."/>
            <person name="Oren A."/>
            <person name="Chaudhuri R.R."/>
            <person name="La Ragione R."/>
            <person name="Hildebrand F."/>
            <person name="Pallen M.J."/>
        </authorList>
    </citation>
    <scope>NUCLEOTIDE SEQUENCE</scope>
    <source>
        <strain evidence="9">17213</strain>
    </source>
</reference>
<dbReference type="InterPro" id="IPR015967">
    <property type="entry name" value="Rcmb_RecR_Znf"/>
</dbReference>
<evidence type="ECO:0000256" key="1">
    <source>
        <dbReference type="ARBA" id="ARBA00022723"/>
    </source>
</evidence>
<dbReference type="GO" id="GO:0006310">
    <property type="term" value="P:DNA recombination"/>
    <property type="evidence" value="ECO:0007669"/>
    <property type="project" value="UniProtKB-UniRule"/>
</dbReference>
<keyword evidence="3 7" id="KW-0863">Zinc-finger</keyword>
<dbReference type="Gene3D" id="1.10.8.420">
    <property type="entry name" value="RecR Domain 1"/>
    <property type="match status" value="1"/>
</dbReference>
<keyword evidence="4 7" id="KW-0862">Zinc</keyword>
<dbReference type="CDD" id="cd01025">
    <property type="entry name" value="TOPRIM_recR"/>
    <property type="match status" value="1"/>
</dbReference>
<dbReference type="GO" id="GO:0003677">
    <property type="term" value="F:DNA binding"/>
    <property type="evidence" value="ECO:0007669"/>
    <property type="project" value="UniProtKB-UniRule"/>
</dbReference>
<proteinExistence type="inferred from homology"/>
<dbReference type="Gene3D" id="3.40.1360.10">
    <property type="match status" value="1"/>
</dbReference>
<comment type="function">
    <text evidence="7">May play a role in DNA repair. It seems to be involved in an RecBC-independent recombinational process of DNA repair. It may act with RecF and RecO.</text>
</comment>
<evidence type="ECO:0000256" key="4">
    <source>
        <dbReference type="ARBA" id="ARBA00022833"/>
    </source>
</evidence>
<keyword evidence="5 7" id="KW-0233">DNA recombination</keyword>
<dbReference type="AlphaFoldDB" id="A0A9D9GU28"/>
<comment type="similarity">
    <text evidence="7">Belongs to the RecR family.</text>
</comment>
<evidence type="ECO:0000313" key="9">
    <source>
        <dbReference type="EMBL" id="MBO8415780.1"/>
    </source>
</evidence>
<dbReference type="Gene3D" id="6.10.250.240">
    <property type="match status" value="1"/>
</dbReference>
<dbReference type="Pfam" id="PF02132">
    <property type="entry name" value="RecR_ZnF"/>
    <property type="match status" value="1"/>
</dbReference>
<evidence type="ECO:0000256" key="3">
    <source>
        <dbReference type="ARBA" id="ARBA00022771"/>
    </source>
</evidence>
<dbReference type="SUPFAM" id="SSF111304">
    <property type="entry name" value="Recombination protein RecR"/>
    <property type="match status" value="1"/>
</dbReference>
<dbReference type="NCBIfam" id="TIGR00615">
    <property type="entry name" value="recR"/>
    <property type="match status" value="1"/>
</dbReference>
<dbReference type="GO" id="GO:0008270">
    <property type="term" value="F:zinc ion binding"/>
    <property type="evidence" value="ECO:0007669"/>
    <property type="project" value="UniProtKB-KW"/>
</dbReference>
<dbReference type="InterPro" id="IPR006171">
    <property type="entry name" value="TOPRIM_dom"/>
</dbReference>
<gene>
    <name evidence="7 9" type="primary">recR</name>
    <name evidence="9" type="ORF">IAB19_05325</name>
</gene>
<reference evidence="9" key="1">
    <citation type="submission" date="2020-10" db="EMBL/GenBank/DDBJ databases">
        <authorList>
            <person name="Gilroy R."/>
        </authorList>
    </citation>
    <scope>NUCLEOTIDE SEQUENCE</scope>
    <source>
        <strain evidence="9">17213</strain>
    </source>
</reference>
<dbReference type="Pfam" id="PF13662">
    <property type="entry name" value="Toprim_4"/>
    <property type="match status" value="1"/>
</dbReference>
<dbReference type="Pfam" id="PF21175">
    <property type="entry name" value="RecR_C"/>
    <property type="match status" value="1"/>
</dbReference>
<comment type="caution">
    <text evidence="9">The sequence shown here is derived from an EMBL/GenBank/DDBJ whole genome shotgun (WGS) entry which is preliminary data.</text>
</comment>
<feature type="domain" description="Toprim" evidence="8">
    <location>
        <begin position="81"/>
        <end position="176"/>
    </location>
</feature>
<dbReference type="InterPro" id="IPR000093">
    <property type="entry name" value="DNA_Rcmb_RecR"/>
</dbReference>
<evidence type="ECO:0000256" key="2">
    <source>
        <dbReference type="ARBA" id="ARBA00022763"/>
    </source>
</evidence>
<dbReference type="Proteomes" id="UP000823631">
    <property type="component" value="Unassembled WGS sequence"/>
</dbReference>
<keyword evidence="6 7" id="KW-0234">DNA repair</keyword>